<organism evidence="2 3">
    <name type="scientific">Micromonospora lupini str. Lupac 08</name>
    <dbReference type="NCBI Taxonomy" id="1150864"/>
    <lineage>
        <taxon>Bacteria</taxon>
        <taxon>Bacillati</taxon>
        <taxon>Actinomycetota</taxon>
        <taxon>Actinomycetes</taxon>
        <taxon>Micromonosporales</taxon>
        <taxon>Micromonosporaceae</taxon>
        <taxon>Micromonospora</taxon>
    </lineage>
</organism>
<accession>I0L4U6</accession>
<dbReference type="EMBL" id="CAIE01000028">
    <property type="protein sequence ID" value="CCH18843.1"/>
    <property type="molecule type" value="Genomic_DNA"/>
</dbReference>
<comment type="caution">
    <text evidence="2">The sequence shown here is derived from an EMBL/GenBank/DDBJ whole genome shotgun (WGS) entry which is preliminary data.</text>
</comment>
<feature type="region of interest" description="Disordered" evidence="1">
    <location>
        <begin position="74"/>
        <end position="94"/>
    </location>
</feature>
<feature type="compositionally biased region" description="Polar residues" evidence="1">
    <location>
        <begin position="1"/>
        <end position="14"/>
    </location>
</feature>
<gene>
    <name evidence="2" type="ORF">MILUP08_43755</name>
</gene>
<sequence>MPAISQSGPSSTIPATIASAISPRCHSSRRRVPWEGAASEGAGWAVGSDPGCRTGVGLSAYIGVFSMPLTLPAFRRGGQARPSRENRAGRTVRP</sequence>
<protein>
    <submittedName>
        <fullName evidence="2">Uncharacterized protein</fullName>
    </submittedName>
</protein>
<evidence type="ECO:0000256" key="1">
    <source>
        <dbReference type="SAM" id="MobiDB-lite"/>
    </source>
</evidence>
<dbReference type="Proteomes" id="UP000003448">
    <property type="component" value="Unassembled WGS sequence"/>
</dbReference>
<feature type="region of interest" description="Disordered" evidence="1">
    <location>
        <begin position="1"/>
        <end position="31"/>
    </location>
</feature>
<dbReference type="AlphaFoldDB" id="I0L4U6"/>
<evidence type="ECO:0000313" key="3">
    <source>
        <dbReference type="Proteomes" id="UP000003448"/>
    </source>
</evidence>
<proteinExistence type="predicted"/>
<evidence type="ECO:0000313" key="2">
    <source>
        <dbReference type="EMBL" id="CCH18843.1"/>
    </source>
</evidence>
<reference evidence="3" key="1">
    <citation type="journal article" date="2012" name="J. Bacteriol.">
        <title>Genome Sequence of Micromonospora lupini Lupac 08, Isolated from Root Nodules of Lupinus angustifolius.</title>
        <authorList>
            <person name="Alonso-Vega P."/>
            <person name="Normand P."/>
            <person name="Bacigalupe R."/>
            <person name="Pujic P."/>
            <person name="Lajus A."/>
            <person name="Vallenet D."/>
            <person name="Carro L."/>
            <person name="Coll P."/>
            <person name="Trujillo M.E."/>
        </authorList>
    </citation>
    <scope>NUCLEOTIDE SEQUENCE [LARGE SCALE GENOMIC DNA]</scope>
    <source>
        <strain evidence="3">Lupac 08</strain>
    </source>
</reference>
<keyword evidence="3" id="KW-1185">Reference proteome</keyword>
<name>I0L4U6_9ACTN</name>